<proteinExistence type="predicted"/>
<dbReference type="SMART" id="SM00382">
    <property type="entry name" value="AAA"/>
    <property type="match status" value="1"/>
</dbReference>
<evidence type="ECO:0000259" key="6">
    <source>
        <dbReference type="PROSITE" id="PS51096"/>
    </source>
</evidence>
<dbReference type="Pfam" id="PF25601">
    <property type="entry name" value="AAA_lid_14"/>
    <property type="match status" value="1"/>
</dbReference>
<keyword evidence="1" id="KW-0808">Transferase</keyword>
<evidence type="ECO:0000256" key="1">
    <source>
        <dbReference type="ARBA" id="ARBA00022679"/>
    </source>
</evidence>
<dbReference type="InterPro" id="IPR025943">
    <property type="entry name" value="Sigma_54_int_dom_ATP-bd_2"/>
</dbReference>
<gene>
    <name evidence="8" type="ORF">J2S18_000520</name>
</gene>
<dbReference type="Pfam" id="PF03610">
    <property type="entry name" value="EIIA-man"/>
    <property type="match status" value="1"/>
</dbReference>
<reference evidence="8 9" key="1">
    <citation type="submission" date="2023-07" db="EMBL/GenBank/DDBJ databases">
        <title>Genomic Encyclopedia of Type Strains, Phase IV (KMG-IV): sequencing the most valuable type-strain genomes for metagenomic binning, comparative biology and taxonomic classification.</title>
        <authorList>
            <person name="Goeker M."/>
        </authorList>
    </citation>
    <scope>NUCLEOTIDE SEQUENCE [LARGE SCALE GENOMIC DNA]</scope>
    <source>
        <strain evidence="8 9">DSM 20694</strain>
    </source>
</reference>
<dbReference type="InterPro" id="IPR058031">
    <property type="entry name" value="AAA_lid_NorR"/>
</dbReference>
<dbReference type="SUPFAM" id="SSF52540">
    <property type="entry name" value="P-loop containing nucleoside triphosphate hydrolases"/>
    <property type="match status" value="1"/>
</dbReference>
<dbReference type="SUPFAM" id="SSF46785">
    <property type="entry name" value="Winged helix' DNA-binding domain"/>
    <property type="match status" value="1"/>
</dbReference>
<evidence type="ECO:0000259" key="7">
    <source>
        <dbReference type="PROSITE" id="PS51372"/>
    </source>
</evidence>
<dbReference type="InterPro" id="IPR036634">
    <property type="entry name" value="PRD_sf"/>
</dbReference>
<evidence type="ECO:0000256" key="3">
    <source>
        <dbReference type="ARBA" id="ARBA00022840"/>
    </source>
</evidence>
<comment type="caution">
    <text evidence="8">The sequence shown here is derived from an EMBL/GenBank/DDBJ whole genome shotgun (WGS) entry which is preliminary data.</text>
</comment>
<dbReference type="PANTHER" id="PTHR32071:SF38">
    <property type="entry name" value="PSP OPERON TRANSCRIPTIONAL ACTIVATOR"/>
    <property type="match status" value="1"/>
</dbReference>
<dbReference type="PANTHER" id="PTHR32071">
    <property type="entry name" value="TRANSCRIPTIONAL REGULATORY PROTEIN"/>
    <property type="match status" value="1"/>
</dbReference>
<keyword evidence="2" id="KW-0547">Nucleotide-binding</keyword>
<evidence type="ECO:0000259" key="5">
    <source>
        <dbReference type="PROSITE" id="PS50045"/>
    </source>
</evidence>
<evidence type="ECO:0000313" key="8">
    <source>
        <dbReference type="EMBL" id="MDQ0148603.1"/>
    </source>
</evidence>
<evidence type="ECO:0000256" key="4">
    <source>
        <dbReference type="ARBA" id="ARBA00023125"/>
    </source>
</evidence>
<keyword evidence="3" id="KW-0067">ATP-binding</keyword>
<keyword evidence="9" id="KW-1185">Reference proteome</keyword>
<dbReference type="Pfam" id="PF00158">
    <property type="entry name" value="Sigma54_activat"/>
    <property type="match status" value="1"/>
</dbReference>
<dbReference type="PROSITE" id="PS00676">
    <property type="entry name" value="SIGMA54_INTERACT_2"/>
    <property type="match status" value="1"/>
</dbReference>
<protein>
    <submittedName>
        <fullName evidence="8">Sigma-54 dependent transcriptional regulator of gfr operon</fullName>
    </submittedName>
</protein>
<feature type="domain" description="Sigma-54 factor interaction" evidence="5">
    <location>
        <begin position="103"/>
        <end position="337"/>
    </location>
</feature>
<dbReference type="PROSITE" id="PS51372">
    <property type="entry name" value="PRD_2"/>
    <property type="match status" value="1"/>
</dbReference>
<dbReference type="SUPFAM" id="SSF53062">
    <property type="entry name" value="PTS system fructose IIA component-like"/>
    <property type="match status" value="1"/>
</dbReference>
<dbReference type="InterPro" id="IPR036390">
    <property type="entry name" value="WH_DNA-bd_sf"/>
</dbReference>
<dbReference type="InterPro" id="IPR003593">
    <property type="entry name" value="AAA+_ATPase"/>
</dbReference>
<evidence type="ECO:0000313" key="9">
    <source>
        <dbReference type="Proteomes" id="UP001228504"/>
    </source>
</evidence>
<dbReference type="CDD" id="cd00009">
    <property type="entry name" value="AAA"/>
    <property type="match status" value="1"/>
</dbReference>
<dbReference type="InterPro" id="IPR036662">
    <property type="entry name" value="PTS_EIIA_man-typ_sf"/>
</dbReference>
<dbReference type="InterPro" id="IPR004701">
    <property type="entry name" value="PTS_EIIA_man-typ"/>
</dbReference>
<dbReference type="RefSeq" id="WP_307482852.1">
    <property type="nucleotide sequence ID" value="NZ_JAUSUF010000001.1"/>
</dbReference>
<dbReference type="Pfam" id="PF00874">
    <property type="entry name" value="PRD"/>
    <property type="match status" value="1"/>
</dbReference>
<feature type="domain" description="PTS EIIA type-4" evidence="6">
    <location>
        <begin position="562"/>
        <end position="697"/>
    </location>
</feature>
<dbReference type="Gene3D" id="3.40.50.300">
    <property type="entry name" value="P-loop containing nucleotide triphosphate hydrolases"/>
    <property type="match status" value="1"/>
</dbReference>
<dbReference type="InterPro" id="IPR002078">
    <property type="entry name" value="Sigma_54_int"/>
</dbReference>
<evidence type="ECO:0000256" key="2">
    <source>
        <dbReference type="ARBA" id="ARBA00022741"/>
    </source>
</evidence>
<dbReference type="Gene3D" id="3.40.50.510">
    <property type="entry name" value="Phosphotransferase system, mannose-type IIA component"/>
    <property type="match status" value="1"/>
</dbReference>
<dbReference type="Proteomes" id="UP001228504">
    <property type="component" value="Unassembled WGS sequence"/>
</dbReference>
<dbReference type="InterPro" id="IPR011608">
    <property type="entry name" value="PRD"/>
</dbReference>
<dbReference type="InterPro" id="IPR027417">
    <property type="entry name" value="P-loop_NTPase"/>
</dbReference>
<keyword evidence="4" id="KW-0238">DNA-binding</keyword>
<dbReference type="Gene3D" id="1.10.8.60">
    <property type="match status" value="1"/>
</dbReference>
<dbReference type="SUPFAM" id="SSF63520">
    <property type="entry name" value="PTS-regulatory domain, PRD"/>
    <property type="match status" value="1"/>
</dbReference>
<dbReference type="Gene3D" id="1.10.1790.10">
    <property type="entry name" value="PRD domain"/>
    <property type="match status" value="1"/>
</dbReference>
<feature type="domain" description="PRD" evidence="7">
    <location>
        <begin position="817"/>
        <end position="923"/>
    </location>
</feature>
<name>A0ABT9UR96_9FIRM</name>
<accession>A0ABT9UR96</accession>
<sequence length="924" mass="106336">MSKNLILEYIKCRTDDNDYKNITTTFIADKFDLSRNTVSQYLNEFFKKNILIKINTRPVIFLHKKIFEEKHDIEIKENILDSLENLERLVVDEKKEKDVFSNVIGCNESLRGAIDQIKMAANYPNGGLPVLLTGPTGSGKSFLAELMYKYCKDVGILKENAPFIVLNCAEFSDNPELLGANLFGYSKGAFTGAETSKTGLVEEADEGILFLDEVHCLKPESQEKLFLLMDKGNYRRLGENDNWRNVNVRFIFATTEDIEKVLLKTFLRRIPINIVIPSLDKRTEKEKYNMILSFLQKESNRINKDIKITKGALTVLEKSKFKGNVGELKNIIKYACANAYTLSIKEEYIPIKIHNLPNNAFIEMNNINISVNADYEEDNYIDVNNIDVDMNCLHSGNELNELHKVVIDNCIKILEGKKEVEEILEVNNRLIYNYYDHLLYKKDHFFINDKNEVIFNILEELFDYMFERRHIRVINNLLKSLIKYIIEVNKIRNYISLDSKLDSKCYKNILNYFQINYQKEYLLVEEMSKGIKENLDYVLLDIDKIIIIHNIILLNSKSDNEKILGVIISHGYATATSIADATNKMIGKYVFESIDMPIGSTTINVINKLKLYLQKMVRYENVILLVDMGSLEEIYSGLDIIENKTVGIINNITTKLALDIGLKIIQKKSMEDILKETSESIVTTYKIITPKKKKKAIITTCQTGIGTAVNFAKLIKESLPSSSDIEVKSVDFRILSIEKEENKYIKGYDVELIIGTKNPQIDGIKFIPIEKIVSGEAIKDLRTYLSNVVGYEDMDEFNRKIVKRFSLENIIHQLTILNANKLIDYIEASISELQSNIGVKLNNNTIIGLYIHLSCMIERLVIGEEIETYRDINELSSVDKTTLKRIKKCLTVIEKTFSVDIVESELGYIFDYIRYDSNYLAIYR</sequence>
<organism evidence="8 9">
    <name type="scientific">Eubacterium multiforme</name>
    <dbReference type="NCBI Taxonomy" id="83339"/>
    <lineage>
        <taxon>Bacteria</taxon>
        <taxon>Bacillati</taxon>
        <taxon>Bacillota</taxon>
        <taxon>Clostridia</taxon>
        <taxon>Eubacteriales</taxon>
        <taxon>Eubacteriaceae</taxon>
        <taxon>Eubacterium</taxon>
    </lineage>
</organism>
<dbReference type="PROSITE" id="PS51096">
    <property type="entry name" value="PTS_EIIA_TYPE_4"/>
    <property type="match status" value="1"/>
</dbReference>
<dbReference type="EMBL" id="JAUSUF010000001">
    <property type="protein sequence ID" value="MDQ0148603.1"/>
    <property type="molecule type" value="Genomic_DNA"/>
</dbReference>
<dbReference type="PROSITE" id="PS50045">
    <property type="entry name" value="SIGMA54_INTERACT_4"/>
    <property type="match status" value="1"/>
</dbReference>